<dbReference type="GO" id="GO:0015701">
    <property type="term" value="P:bicarbonate transport"/>
    <property type="evidence" value="ECO:0007669"/>
    <property type="project" value="TreeGrafter"/>
</dbReference>
<reference evidence="9" key="1">
    <citation type="submission" date="2016-04" db="UniProtKB">
        <authorList>
            <consortium name="WormBaseParasite"/>
        </authorList>
    </citation>
    <scope>IDENTIFICATION</scope>
</reference>
<feature type="domain" description="Bicarbonate transporter-like transmembrane" evidence="6">
    <location>
        <begin position="248"/>
        <end position="382"/>
    </location>
</feature>
<proteinExistence type="predicted"/>
<feature type="transmembrane region" description="Helical" evidence="5">
    <location>
        <begin position="132"/>
        <end position="152"/>
    </location>
</feature>
<dbReference type="InterPro" id="IPR011531">
    <property type="entry name" value="HCO3_transpt-like_TM_dom"/>
</dbReference>
<evidence type="ECO:0000313" key="8">
    <source>
        <dbReference type="Proteomes" id="UP000271162"/>
    </source>
</evidence>
<dbReference type="PANTHER" id="PTHR11453:SF47">
    <property type="entry name" value="ANION EXCHANGE PROTEIN"/>
    <property type="match status" value="1"/>
</dbReference>
<feature type="transmembrane region" description="Helical" evidence="5">
    <location>
        <begin position="327"/>
        <end position="344"/>
    </location>
</feature>
<feature type="domain" description="Bicarbonate transporter-like transmembrane" evidence="6">
    <location>
        <begin position="1"/>
        <end position="159"/>
    </location>
</feature>
<organism evidence="9">
    <name type="scientific">Nippostrongylus brasiliensis</name>
    <name type="common">Rat hookworm</name>
    <dbReference type="NCBI Taxonomy" id="27835"/>
    <lineage>
        <taxon>Eukaryota</taxon>
        <taxon>Metazoa</taxon>
        <taxon>Ecdysozoa</taxon>
        <taxon>Nematoda</taxon>
        <taxon>Chromadorea</taxon>
        <taxon>Rhabditida</taxon>
        <taxon>Rhabditina</taxon>
        <taxon>Rhabditomorpha</taxon>
        <taxon>Strongyloidea</taxon>
        <taxon>Heligmosomidae</taxon>
        <taxon>Nippostrongylus</taxon>
    </lineage>
</organism>
<sequence>MIRDFRSRFCHYKSDFQDALTLKTLPTIVFVFLASITPAVTFGGLMGQYTEEAMGMSETLIAQCICGIIFALFAAQPMMIVSATGPVLIFEHSLYMLCQAKDLDFLSIRVYAGFWIFVISIFVVAFDGARMLVYVTRFTEDVFAVLISIIFFSESIKFLRIATLLSFIAFISTFAIACTFKAVRESYWFGRHRLNMPETLSFTNSESRGHRWLVIPHFSTMESRREASQLSLAAALLVFMLMFAETEVTEVIEQRVTALAVAILTGMFARLGQHLQLPIASLFGVFMYLGVMNLINVQLVERVTLFLRPVKYYPDTNYVRKVSVCRIHLFTVIQVLLLCGIYAVKQSKQTALAFPFVLLLFVIFRHLAIGRIFTKGELEAVCGNCSKLCFQKYVALWAHRKRSI</sequence>
<feature type="transmembrane region" description="Helical" evidence="5">
    <location>
        <begin position="279"/>
        <end position="299"/>
    </location>
</feature>
<evidence type="ECO:0000259" key="6">
    <source>
        <dbReference type="Pfam" id="PF00955"/>
    </source>
</evidence>
<dbReference type="GO" id="GO:0051453">
    <property type="term" value="P:regulation of intracellular pH"/>
    <property type="evidence" value="ECO:0007669"/>
    <property type="project" value="TreeGrafter"/>
</dbReference>
<dbReference type="STRING" id="27835.A0A158QY56"/>
<feature type="transmembrane region" description="Helical" evidence="5">
    <location>
        <begin position="20"/>
        <end position="40"/>
    </location>
</feature>
<evidence type="ECO:0000256" key="5">
    <source>
        <dbReference type="SAM" id="Phobius"/>
    </source>
</evidence>
<feature type="transmembrane region" description="Helical" evidence="5">
    <location>
        <begin position="227"/>
        <end position="244"/>
    </location>
</feature>
<dbReference type="EMBL" id="UYSL01019940">
    <property type="protein sequence ID" value="VDL71502.1"/>
    <property type="molecule type" value="Genomic_DNA"/>
</dbReference>
<dbReference type="WBParaSite" id="NBR_0000791201-mRNA-1">
    <property type="protein sequence ID" value="NBR_0000791201-mRNA-1"/>
    <property type="gene ID" value="NBR_0000791201"/>
</dbReference>
<dbReference type="OMA" id="FWERITI"/>
<dbReference type="Pfam" id="PF00955">
    <property type="entry name" value="HCO3_cotransp"/>
    <property type="match status" value="2"/>
</dbReference>
<keyword evidence="8" id="KW-1185">Reference proteome</keyword>
<evidence type="ECO:0000256" key="2">
    <source>
        <dbReference type="ARBA" id="ARBA00022692"/>
    </source>
</evidence>
<evidence type="ECO:0000256" key="3">
    <source>
        <dbReference type="ARBA" id="ARBA00022989"/>
    </source>
</evidence>
<feature type="transmembrane region" description="Helical" evidence="5">
    <location>
        <begin position="164"/>
        <end position="183"/>
    </location>
</feature>
<evidence type="ECO:0000256" key="1">
    <source>
        <dbReference type="ARBA" id="ARBA00004141"/>
    </source>
</evidence>
<keyword evidence="3 5" id="KW-1133">Transmembrane helix</keyword>
<gene>
    <name evidence="7" type="ORF">NBR_LOCUS7913</name>
</gene>
<keyword evidence="2 5" id="KW-0812">Transmembrane</keyword>
<feature type="transmembrane region" description="Helical" evidence="5">
    <location>
        <begin position="350"/>
        <end position="368"/>
    </location>
</feature>
<protein>
    <submittedName>
        <fullName evidence="9">HCO3_cotransp domain-containing protein</fullName>
    </submittedName>
</protein>
<dbReference type="Gene3D" id="1.10.287.570">
    <property type="entry name" value="Helical hairpin bin"/>
    <property type="match status" value="1"/>
</dbReference>
<feature type="transmembrane region" description="Helical" evidence="5">
    <location>
        <begin position="110"/>
        <end position="126"/>
    </location>
</feature>
<comment type="subcellular location">
    <subcellularLocation>
        <location evidence="1">Membrane</location>
        <topology evidence="1">Multi-pass membrane protein</topology>
    </subcellularLocation>
</comment>
<dbReference type="PRINTS" id="PR01231">
    <property type="entry name" value="HCO3TRNSPORT"/>
</dbReference>
<reference evidence="7 8" key="2">
    <citation type="submission" date="2018-11" db="EMBL/GenBank/DDBJ databases">
        <authorList>
            <consortium name="Pathogen Informatics"/>
        </authorList>
    </citation>
    <scope>NUCLEOTIDE SEQUENCE [LARGE SCALE GENOMIC DNA]</scope>
</reference>
<evidence type="ECO:0000313" key="9">
    <source>
        <dbReference type="WBParaSite" id="NBR_0000791201-mRNA-1"/>
    </source>
</evidence>
<name>A0A158QY56_NIPBR</name>
<accession>A0A158QY56</accession>
<dbReference type="Proteomes" id="UP000271162">
    <property type="component" value="Unassembled WGS sequence"/>
</dbReference>
<evidence type="ECO:0000256" key="4">
    <source>
        <dbReference type="ARBA" id="ARBA00023136"/>
    </source>
</evidence>
<evidence type="ECO:0000313" key="7">
    <source>
        <dbReference type="EMBL" id="VDL71502.1"/>
    </source>
</evidence>
<dbReference type="InterPro" id="IPR003020">
    <property type="entry name" value="HCO3_transpt_euk"/>
</dbReference>
<dbReference type="AlphaFoldDB" id="A0A158QY56"/>
<dbReference type="GO" id="GO:0006820">
    <property type="term" value="P:monoatomic anion transport"/>
    <property type="evidence" value="ECO:0007669"/>
    <property type="project" value="InterPro"/>
</dbReference>
<dbReference type="PANTHER" id="PTHR11453">
    <property type="entry name" value="ANION EXCHANGE PROTEIN"/>
    <property type="match status" value="1"/>
</dbReference>
<keyword evidence="4 5" id="KW-0472">Membrane</keyword>
<dbReference type="GO" id="GO:0005886">
    <property type="term" value="C:plasma membrane"/>
    <property type="evidence" value="ECO:0007669"/>
    <property type="project" value="TreeGrafter"/>
</dbReference>
<feature type="transmembrane region" description="Helical" evidence="5">
    <location>
        <begin position="60"/>
        <end position="89"/>
    </location>
</feature>
<dbReference type="GO" id="GO:0005452">
    <property type="term" value="F:solute:inorganic anion antiporter activity"/>
    <property type="evidence" value="ECO:0007669"/>
    <property type="project" value="InterPro"/>
</dbReference>